<accession>X0XU16</accession>
<dbReference type="Pfam" id="PF03992">
    <property type="entry name" value="ABM"/>
    <property type="match status" value="1"/>
</dbReference>
<feature type="non-terminal residue" evidence="2">
    <location>
        <position position="95"/>
    </location>
</feature>
<proteinExistence type="predicted"/>
<dbReference type="PROSITE" id="PS51725">
    <property type="entry name" value="ABM"/>
    <property type="match status" value="1"/>
</dbReference>
<gene>
    <name evidence="2" type="ORF">S01H1_73114</name>
</gene>
<sequence length="95" mass="10888">MIIVTLRIVVPPERQDEVLKTLRLFLGPTGVQPGCVSCRFYQDIENENALTLVEEWESQADLDTHIRTDDFRKILAVMDISNEPPEIKFNTVSKT</sequence>
<protein>
    <recommendedName>
        <fullName evidence="1">ABM domain-containing protein</fullName>
    </recommendedName>
</protein>
<dbReference type="Gene3D" id="3.30.70.100">
    <property type="match status" value="1"/>
</dbReference>
<dbReference type="SUPFAM" id="SSF54909">
    <property type="entry name" value="Dimeric alpha+beta barrel"/>
    <property type="match status" value="1"/>
</dbReference>
<reference evidence="2" key="1">
    <citation type="journal article" date="2014" name="Front. Microbiol.">
        <title>High frequency of phylogenetically diverse reductive dehalogenase-homologous genes in deep subseafloor sedimentary metagenomes.</title>
        <authorList>
            <person name="Kawai M."/>
            <person name="Futagami T."/>
            <person name="Toyoda A."/>
            <person name="Takaki Y."/>
            <person name="Nishi S."/>
            <person name="Hori S."/>
            <person name="Arai W."/>
            <person name="Tsubouchi T."/>
            <person name="Morono Y."/>
            <person name="Uchiyama I."/>
            <person name="Ito T."/>
            <person name="Fujiyama A."/>
            <person name="Inagaki F."/>
            <person name="Takami H."/>
        </authorList>
    </citation>
    <scope>NUCLEOTIDE SEQUENCE</scope>
    <source>
        <strain evidence="2">Expedition CK06-06</strain>
    </source>
</reference>
<organism evidence="2">
    <name type="scientific">marine sediment metagenome</name>
    <dbReference type="NCBI Taxonomy" id="412755"/>
    <lineage>
        <taxon>unclassified sequences</taxon>
        <taxon>metagenomes</taxon>
        <taxon>ecological metagenomes</taxon>
    </lineage>
</organism>
<evidence type="ECO:0000259" key="1">
    <source>
        <dbReference type="PROSITE" id="PS51725"/>
    </source>
</evidence>
<evidence type="ECO:0000313" key="2">
    <source>
        <dbReference type="EMBL" id="GAG28346.1"/>
    </source>
</evidence>
<dbReference type="EMBL" id="BARS01048838">
    <property type="protein sequence ID" value="GAG28346.1"/>
    <property type="molecule type" value="Genomic_DNA"/>
</dbReference>
<dbReference type="InterPro" id="IPR007138">
    <property type="entry name" value="ABM_dom"/>
</dbReference>
<feature type="domain" description="ABM" evidence="1">
    <location>
        <begin position="2"/>
        <end position="92"/>
    </location>
</feature>
<comment type="caution">
    <text evidence="2">The sequence shown here is derived from an EMBL/GenBank/DDBJ whole genome shotgun (WGS) entry which is preliminary data.</text>
</comment>
<name>X0XU16_9ZZZZ</name>
<dbReference type="AlphaFoldDB" id="X0XU16"/>
<dbReference type="InterPro" id="IPR011008">
    <property type="entry name" value="Dimeric_a/b-barrel"/>
</dbReference>